<protein>
    <submittedName>
        <fullName evidence="2">Uncharacterized protein</fullName>
    </submittedName>
</protein>
<comment type="caution">
    <text evidence="2">The sequence shown here is derived from an EMBL/GenBank/DDBJ whole genome shotgun (WGS) entry which is preliminary data.</text>
</comment>
<name>A0A8K0K4W2_LADFU</name>
<proteinExistence type="predicted"/>
<dbReference type="Proteomes" id="UP000792457">
    <property type="component" value="Unassembled WGS sequence"/>
</dbReference>
<evidence type="ECO:0000313" key="2">
    <source>
        <dbReference type="EMBL" id="KAG8228407.1"/>
    </source>
</evidence>
<dbReference type="AlphaFoldDB" id="A0A8K0K4W2"/>
<reference evidence="2" key="1">
    <citation type="submission" date="2013-04" db="EMBL/GenBank/DDBJ databases">
        <authorList>
            <person name="Qu J."/>
            <person name="Murali S.C."/>
            <person name="Bandaranaike D."/>
            <person name="Bellair M."/>
            <person name="Blankenburg K."/>
            <person name="Chao H."/>
            <person name="Dinh H."/>
            <person name="Doddapaneni H."/>
            <person name="Downs B."/>
            <person name="Dugan-Rocha S."/>
            <person name="Elkadiri S."/>
            <person name="Gnanaolivu R.D."/>
            <person name="Hernandez B."/>
            <person name="Javaid M."/>
            <person name="Jayaseelan J.C."/>
            <person name="Lee S."/>
            <person name="Li M."/>
            <person name="Ming W."/>
            <person name="Munidasa M."/>
            <person name="Muniz J."/>
            <person name="Nguyen L."/>
            <person name="Ongeri F."/>
            <person name="Osuji N."/>
            <person name="Pu L.-L."/>
            <person name="Puazo M."/>
            <person name="Qu C."/>
            <person name="Quiroz J."/>
            <person name="Raj R."/>
            <person name="Weissenberger G."/>
            <person name="Xin Y."/>
            <person name="Zou X."/>
            <person name="Han Y."/>
            <person name="Richards S."/>
            <person name="Worley K."/>
            <person name="Muzny D."/>
            <person name="Gibbs R."/>
        </authorList>
    </citation>
    <scope>NUCLEOTIDE SEQUENCE</scope>
    <source>
        <strain evidence="2">Sampled in the wild</strain>
    </source>
</reference>
<feature type="region of interest" description="Disordered" evidence="1">
    <location>
        <begin position="64"/>
        <end position="85"/>
    </location>
</feature>
<evidence type="ECO:0000313" key="3">
    <source>
        <dbReference type="Proteomes" id="UP000792457"/>
    </source>
</evidence>
<gene>
    <name evidence="2" type="ORF">J437_LFUL003880</name>
</gene>
<feature type="compositionally biased region" description="Basic and acidic residues" evidence="1">
    <location>
        <begin position="67"/>
        <end position="81"/>
    </location>
</feature>
<organism evidence="2 3">
    <name type="scientific">Ladona fulva</name>
    <name type="common">Scarce chaser dragonfly</name>
    <name type="synonym">Libellula fulva</name>
    <dbReference type="NCBI Taxonomy" id="123851"/>
    <lineage>
        <taxon>Eukaryota</taxon>
        <taxon>Metazoa</taxon>
        <taxon>Ecdysozoa</taxon>
        <taxon>Arthropoda</taxon>
        <taxon>Hexapoda</taxon>
        <taxon>Insecta</taxon>
        <taxon>Pterygota</taxon>
        <taxon>Palaeoptera</taxon>
        <taxon>Odonata</taxon>
        <taxon>Epiprocta</taxon>
        <taxon>Anisoptera</taxon>
        <taxon>Libelluloidea</taxon>
        <taxon>Libellulidae</taxon>
        <taxon>Ladona</taxon>
    </lineage>
</organism>
<reference evidence="2" key="2">
    <citation type="submission" date="2017-10" db="EMBL/GenBank/DDBJ databases">
        <title>Ladona fulva Genome sequencing and assembly.</title>
        <authorList>
            <person name="Murali S."/>
            <person name="Richards S."/>
            <person name="Bandaranaike D."/>
            <person name="Bellair M."/>
            <person name="Blankenburg K."/>
            <person name="Chao H."/>
            <person name="Dinh H."/>
            <person name="Doddapaneni H."/>
            <person name="Dugan-Rocha S."/>
            <person name="Elkadiri S."/>
            <person name="Gnanaolivu R."/>
            <person name="Hernandez B."/>
            <person name="Skinner E."/>
            <person name="Javaid M."/>
            <person name="Lee S."/>
            <person name="Li M."/>
            <person name="Ming W."/>
            <person name="Munidasa M."/>
            <person name="Muniz J."/>
            <person name="Nguyen L."/>
            <person name="Hughes D."/>
            <person name="Osuji N."/>
            <person name="Pu L.-L."/>
            <person name="Puazo M."/>
            <person name="Qu C."/>
            <person name="Quiroz J."/>
            <person name="Raj R."/>
            <person name="Weissenberger G."/>
            <person name="Xin Y."/>
            <person name="Zou X."/>
            <person name="Han Y."/>
            <person name="Worley K."/>
            <person name="Muzny D."/>
            <person name="Gibbs R."/>
        </authorList>
    </citation>
    <scope>NUCLEOTIDE SEQUENCE</scope>
    <source>
        <strain evidence="2">Sampled in the wild</strain>
    </source>
</reference>
<sequence>MDGKIKISFGIKTSKQKTLGKPVPTTHTDVEYISSFDANCKPLGSEKPKEELVIPIKGSKTVQDLVEDSKREKQSKSEEKSSTVTGKITDSLEQLAVKEIIEGLEEYTIPF</sequence>
<accession>A0A8K0K4W2</accession>
<keyword evidence="3" id="KW-1185">Reference proteome</keyword>
<dbReference type="EMBL" id="KZ308371">
    <property type="protein sequence ID" value="KAG8228407.1"/>
    <property type="molecule type" value="Genomic_DNA"/>
</dbReference>
<evidence type="ECO:0000256" key="1">
    <source>
        <dbReference type="SAM" id="MobiDB-lite"/>
    </source>
</evidence>